<dbReference type="InterPro" id="IPR009057">
    <property type="entry name" value="Homeodomain-like_sf"/>
</dbReference>
<dbReference type="InterPro" id="IPR011075">
    <property type="entry name" value="TetR_C"/>
</dbReference>
<evidence type="ECO:0000313" key="6">
    <source>
        <dbReference type="EMBL" id="TCC45164.1"/>
    </source>
</evidence>
<dbReference type="Gene3D" id="1.10.10.60">
    <property type="entry name" value="Homeodomain-like"/>
    <property type="match status" value="1"/>
</dbReference>
<comment type="caution">
    <text evidence="6">The sequence shown here is derived from an EMBL/GenBank/DDBJ whole genome shotgun (WGS) entry which is preliminary data.</text>
</comment>
<dbReference type="OrthoDB" id="326421at2"/>
<keyword evidence="7" id="KW-1185">Reference proteome</keyword>
<dbReference type="Pfam" id="PF00440">
    <property type="entry name" value="TetR_N"/>
    <property type="match status" value="1"/>
</dbReference>
<dbReference type="GO" id="GO:0003677">
    <property type="term" value="F:DNA binding"/>
    <property type="evidence" value="ECO:0007669"/>
    <property type="project" value="UniProtKB-UniRule"/>
</dbReference>
<dbReference type="SUPFAM" id="SSF48498">
    <property type="entry name" value="Tetracyclin repressor-like, C-terminal domain"/>
    <property type="match status" value="1"/>
</dbReference>
<dbReference type="PROSITE" id="PS50977">
    <property type="entry name" value="HTH_TETR_2"/>
    <property type="match status" value="1"/>
</dbReference>
<proteinExistence type="predicted"/>
<dbReference type="EMBL" id="SJKD01000008">
    <property type="protein sequence ID" value="TCC45164.1"/>
    <property type="molecule type" value="Genomic_DNA"/>
</dbReference>
<dbReference type="PANTHER" id="PTHR47506">
    <property type="entry name" value="TRANSCRIPTIONAL REGULATORY PROTEIN"/>
    <property type="match status" value="1"/>
</dbReference>
<dbReference type="PANTHER" id="PTHR47506:SF6">
    <property type="entry name" value="HTH-TYPE TRANSCRIPTIONAL REPRESSOR NEMR"/>
    <property type="match status" value="1"/>
</dbReference>
<organism evidence="6 7">
    <name type="scientific">Kribbella capetownensis</name>
    <dbReference type="NCBI Taxonomy" id="1572659"/>
    <lineage>
        <taxon>Bacteria</taxon>
        <taxon>Bacillati</taxon>
        <taxon>Actinomycetota</taxon>
        <taxon>Actinomycetes</taxon>
        <taxon>Propionibacteriales</taxon>
        <taxon>Kribbellaceae</taxon>
        <taxon>Kribbella</taxon>
    </lineage>
</organism>
<dbReference type="Gene3D" id="1.10.357.10">
    <property type="entry name" value="Tetracycline Repressor, domain 2"/>
    <property type="match status" value="1"/>
</dbReference>
<dbReference type="InterPro" id="IPR001647">
    <property type="entry name" value="HTH_TetR"/>
</dbReference>
<feature type="domain" description="HTH tetR-type" evidence="5">
    <location>
        <begin position="5"/>
        <end position="65"/>
    </location>
</feature>
<evidence type="ECO:0000259" key="5">
    <source>
        <dbReference type="PROSITE" id="PS50977"/>
    </source>
</evidence>
<dbReference type="SUPFAM" id="SSF46689">
    <property type="entry name" value="Homeodomain-like"/>
    <property type="match status" value="1"/>
</dbReference>
<keyword evidence="3" id="KW-0804">Transcription</keyword>
<protein>
    <submittedName>
        <fullName evidence="6">TetR/AcrR family transcriptional regulator</fullName>
    </submittedName>
</protein>
<evidence type="ECO:0000256" key="2">
    <source>
        <dbReference type="ARBA" id="ARBA00023125"/>
    </source>
</evidence>
<keyword evidence="1" id="KW-0805">Transcription regulation</keyword>
<feature type="DNA-binding region" description="H-T-H motif" evidence="4">
    <location>
        <begin position="28"/>
        <end position="47"/>
    </location>
</feature>
<evidence type="ECO:0000256" key="3">
    <source>
        <dbReference type="ARBA" id="ARBA00023163"/>
    </source>
</evidence>
<evidence type="ECO:0000256" key="4">
    <source>
        <dbReference type="PROSITE-ProRule" id="PRU00335"/>
    </source>
</evidence>
<keyword evidence="2 4" id="KW-0238">DNA-binding</keyword>
<accession>A0A4R0JHL8</accession>
<name>A0A4R0JHL8_9ACTN</name>
<dbReference type="Pfam" id="PF16925">
    <property type="entry name" value="TetR_C_13"/>
    <property type="match status" value="1"/>
</dbReference>
<evidence type="ECO:0000256" key="1">
    <source>
        <dbReference type="ARBA" id="ARBA00023015"/>
    </source>
</evidence>
<dbReference type="Proteomes" id="UP000293342">
    <property type="component" value="Unassembled WGS sequence"/>
</dbReference>
<dbReference type="AlphaFoldDB" id="A0A4R0JHL8"/>
<dbReference type="RefSeq" id="WP_131517466.1">
    <property type="nucleotide sequence ID" value="NZ_SJKD01000008.1"/>
</dbReference>
<gene>
    <name evidence="6" type="ORF">E0H75_32185</name>
</gene>
<sequence>MGKGEETRAAVLDEAARVVSASGLSGLTIGLLADRMQLSKSGLFAHFRSKEQLQVAVVERAVELYAERVIRPALKAPRGEPRLRALFDRKLRWDDGDLALPGGCFFASVSAELDDAPAGPVRDLVVSAERDHGELLANVFRTGITEGHFREDADPEQYAYDIKGVLLAYHHASRLLADPKAEDRARAAFEALLRAARSDVVE</sequence>
<dbReference type="InterPro" id="IPR036271">
    <property type="entry name" value="Tet_transcr_reg_TetR-rel_C_sf"/>
</dbReference>
<dbReference type="PRINTS" id="PR00455">
    <property type="entry name" value="HTHTETR"/>
</dbReference>
<reference evidence="6 7" key="1">
    <citation type="submission" date="2019-02" db="EMBL/GenBank/DDBJ databases">
        <title>Kribbella capetownensis sp. nov. and Kribbella speibonae sp. nov., isolated from soil.</title>
        <authorList>
            <person name="Curtis S.M."/>
            <person name="Norton I."/>
            <person name="Everest G.J."/>
            <person name="Meyers P.R."/>
        </authorList>
    </citation>
    <scope>NUCLEOTIDE SEQUENCE [LARGE SCALE GENOMIC DNA]</scope>
    <source>
        <strain evidence="6 7">YM53</strain>
    </source>
</reference>
<evidence type="ECO:0000313" key="7">
    <source>
        <dbReference type="Proteomes" id="UP000293342"/>
    </source>
</evidence>